<gene>
    <name evidence="1" type="ORF">HD556DRAFT_1304154</name>
</gene>
<dbReference type="EMBL" id="JABBWE010000005">
    <property type="protein sequence ID" value="KAG1802917.1"/>
    <property type="molecule type" value="Genomic_DNA"/>
</dbReference>
<accession>A0A9P7DTT9</accession>
<evidence type="ECO:0000313" key="1">
    <source>
        <dbReference type="EMBL" id="KAG1802917.1"/>
    </source>
</evidence>
<dbReference type="Proteomes" id="UP000719766">
    <property type="component" value="Unassembled WGS sequence"/>
</dbReference>
<dbReference type="GeneID" id="64593422"/>
<dbReference type="OrthoDB" id="2692285at2759"/>
<sequence>MSRHLHNAITVHLDDQKIKIESLLHAHNVTSKYINYMINSHTKYHIMCKVQLTNTLIHAKAKEMNTNFWEDIYDLPMADYLHQFEQWACTQNEIGNNHDADLFKMSVTHWKPCASKFER</sequence>
<protein>
    <submittedName>
        <fullName evidence="1">Uncharacterized protein</fullName>
    </submittedName>
</protein>
<keyword evidence="2" id="KW-1185">Reference proteome</keyword>
<dbReference type="AlphaFoldDB" id="A0A9P7DTT9"/>
<name>A0A9P7DTT9_9AGAM</name>
<comment type="caution">
    <text evidence="1">The sequence shown here is derived from an EMBL/GenBank/DDBJ whole genome shotgun (WGS) entry which is preliminary data.</text>
</comment>
<proteinExistence type="predicted"/>
<organism evidence="1 2">
    <name type="scientific">Suillus plorans</name>
    <dbReference type="NCBI Taxonomy" id="116603"/>
    <lineage>
        <taxon>Eukaryota</taxon>
        <taxon>Fungi</taxon>
        <taxon>Dikarya</taxon>
        <taxon>Basidiomycota</taxon>
        <taxon>Agaricomycotina</taxon>
        <taxon>Agaricomycetes</taxon>
        <taxon>Agaricomycetidae</taxon>
        <taxon>Boletales</taxon>
        <taxon>Suillineae</taxon>
        <taxon>Suillaceae</taxon>
        <taxon>Suillus</taxon>
    </lineage>
</organism>
<dbReference type="RefSeq" id="XP_041165814.1">
    <property type="nucleotide sequence ID" value="XM_041299658.1"/>
</dbReference>
<evidence type="ECO:0000313" key="2">
    <source>
        <dbReference type="Proteomes" id="UP000719766"/>
    </source>
</evidence>
<reference evidence="1" key="1">
    <citation type="journal article" date="2020" name="New Phytol.">
        <title>Comparative genomics reveals dynamic genome evolution in host specialist ectomycorrhizal fungi.</title>
        <authorList>
            <person name="Lofgren L.A."/>
            <person name="Nguyen N.H."/>
            <person name="Vilgalys R."/>
            <person name="Ruytinx J."/>
            <person name="Liao H.L."/>
            <person name="Branco S."/>
            <person name="Kuo A."/>
            <person name="LaButti K."/>
            <person name="Lipzen A."/>
            <person name="Andreopoulos W."/>
            <person name="Pangilinan J."/>
            <person name="Riley R."/>
            <person name="Hundley H."/>
            <person name="Na H."/>
            <person name="Barry K."/>
            <person name="Grigoriev I.V."/>
            <person name="Stajich J.E."/>
            <person name="Kennedy P.G."/>
        </authorList>
    </citation>
    <scope>NUCLEOTIDE SEQUENCE</scope>
    <source>
        <strain evidence="1">S12</strain>
    </source>
</reference>